<organism evidence="2 3">
    <name type="scientific">Roseivirga thermotolerans</name>
    <dbReference type="NCBI Taxonomy" id="1758176"/>
    <lineage>
        <taxon>Bacteria</taxon>
        <taxon>Pseudomonadati</taxon>
        <taxon>Bacteroidota</taxon>
        <taxon>Cytophagia</taxon>
        <taxon>Cytophagales</taxon>
        <taxon>Roseivirgaceae</taxon>
        <taxon>Roseivirga</taxon>
    </lineage>
</organism>
<dbReference type="Pfam" id="PF03597">
    <property type="entry name" value="FixS"/>
    <property type="match status" value="1"/>
</dbReference>
<comment type="caution">
    <text evidence="2">The sequence shown here is derived from an EMBL/GenBank/DDBJ whole genome shotgun (WGS) entry which is preliminary data.</text>
</comment>
<keyword evidence="1" id="KW-0472">Membrane</keyword>
<evidence type="ECO:0000313" key="2">
    <source>
        <dbReference type="EMBL" id="GHE59843.1"/>
    </source>
</evidence>
<evidence type="ECO:0000313" key="3">
    <source>
        <dbReference type="Proteomes" id="UP000658258"/>
    </source>
</evidence>
<keyword evidence="1" id="KW-1133">Transmembrane helix</keyword>
<sequence>MSVILILIITSIVVATVFLGAFFWAVKSGQYDDTYSPSVRMLFDEKKKSKGNE</sequence>
<dbReference type="NCBIfam" id="TIGR00847">
    <property type="entry name" value="ccoS"/>
    <property type="match status" value="1"/>
</dbReference>
<keyword evidence="3" id="KW-1185">Reference proteome</keyword>
<protein>
    <recommendedName>
        <fullName evidence="4">Cytochrome oxidase maturation protein, cbb3-type</fullName>
    </recommendedName>
</protein>
<accession>A0ABQ3I6L4</accession>
<dbReference type="EMBL" id="BNAG01000002">
    <property type="protein sequence ID" value="GHE59843.1"/>
    <property type="molecule type" value="Genomic_DNA"/>
</dbReference>
<evidence type="ECO:0008006" key="4">
    <source>
        <dbReference type="Google" id="ProtNLM"/>
    </source>
</evidence>
<keyword evidence="1" id="KW-0812">Transmembrane</keyword>
<reference evidence="3" key="1">
    <citation type="journal article" date="2019" name="Int. J. Syst. Evol. Microbiol.">
        <title>The Global Catalogue of Microorganisms (GCM) 10K type strain sequencing project: providing services to taxonomists for standard genome sequencing and annotation.</title>
        <authorList>
            <consortium name="The Broad Institute Genomics Platform"/>
            <consortium name="The Broad Institute Genome Sequencing Center for Infectious Disease"/>
            <person name="Wu L."/>
            <person name="Ma J."/>
        </authorList>
    </citation>
    <scope>NUCLEOTIDE SEQUENCE [LARGE SCALE GENOMIC DNA]</scope>
    <source>
        <strain evidence="3">CGMCC 1.15111</strain>
    </source>
</reference>
<dbReference type="Proteomes" id="UP000658258">
    <property type="component" value="Unassembled WGS sequence"/>
</dbReference>
<evidence type="ECO:0000256" key="1">
    <source>
        <dbReference type="SAM" id="Phobius"/>
    </source>
</evidence>
<gene>
    <name evidence="2" type="ORF">GCM10011340_13190</name>
</gene>
<name>A0ABQ3I6L4_9BACT</name>
<dbReference type="PANTHER" id="PTHR41532:SF1">
    <property type="entry name" value="FIXS PROTEIN"/>
    <property type="match status" value="1"/>
</dbReference>
<dbReference type="InterPro" id="IPR004714">
    <property type="entry name" value="Cyt_oxidase_maturation_cbb3"/>
</dbReference>
<dbReference type="RefSeq" id="WP_189629441.1">
    <property type="nucleotide sequence ID" value="NZ_BNAG01000002.1"/>
</dbReference>
<dbReference type="PANTHER" id="PTHR41532">
    <property type="entry name" value="FIXS PROTEIN"/>
    <property type="match status" value="1"/>
</dbReference>
<proteinExistence type="predicted"/>
<feature type="transmembrane region" description="Helical" evidence="1">
    <location>
        <begin position="6"/>
        <end position="26"/>
    </location>
</feature>